<dbReference type="Pfam" id="PF00884">
    <property type="entry name" value="Sulfatase"/>
    <property type="match status" value="1"/>
</dbReference>
<comment type="similarity">
    <text evidence="1">Belongs to the sulfatase family.</text>
</comment>
<evidence type="ECO:0000313" key="5">
    <source>
        <dbReference type="EMBL" id="CAB9527312.1"/>
    </source>
</evidence>
<feature type="domain" description="Sulfatase N-terminal" evidence="4">
    <location>
        <begin position="32"/>
        <end position="394"/>
    </location>
</feature>
<evidence type="ECO:0000259" key="4">
    <source>
        <dbReference type="Pfam" id="PF00884"/>
    </source>
</evidence>
<dbReference type="PANTHER" id="PTHR42693">
    <property type="entry name" value="ARYLSULFATASE FAMILY MEMBER"/>
    <property type="match status" value="1"/>
</dbReference>
<sequence length="585" mass="65855">MNQLKTFLLLLAVLTSTKTRVVKALRDPLDRPNFVLFFVDDLGYGDLGFTGHPTTSTPNIDKLAWNGKTLTTWYSGCSVCSCSRAALMTGRQYPRTGIREVLGVVDTLGLPLEEVTIAEQLKKVNYTTGIVGKWHLGQRLAYLPSNQGFDYYLGIPYSDDMGNGKETSCSGDRKSEDPQTEEQDKMKGKPRPPRDNDYAAWYLPLVYQEHNRTRIVEQPLDLTKLAQKYNHFATKFIEDNKDDPFFLYFPFSHVHTTSGNNNKWNSMPNKQYASCSFQNRTKRGAFGDALAEVDWMIGNVYETLQCLGLEENTIILFTSDNGPWTPQHYDGGSYGIFSGEYAGYPWTGKASTWEGGIRMPAFAHWKGQIEPFSRTSQTISSMDVFPTFSHLAGVPLPDGIVLDGRDMADILLQENGQSKHDFLFFYGFCNGYWPRTGVAAVRHGPYKAHFCTSPGLGAYERTPTKYDKYPLLFNVEEDPSETFPICDGNTLPENDPDARAAIERILRAYAMEKATFEYGKIPPLPPGPGEGKGHYGVCCNRSTNCSCESLWDDNFQSRLFNVGSAEHHARYHEHLGEENHMKDTV</sequence>
<keyword evidence="3" id="KW-0732">Signal</keyword>
<organism evidence="5 6">
    <name type="scientific">Seminavis robusta</name>
    <dbReference type="NCBI Taxonomy" id="568900"/>
    <lineage>
        <taxon>Eukaryota</taxon>
        <taxon>Sar</taxon>
        <taxon>Stramenopiles</taxon>
        <taxon>Ochrophyta</taxon>
        <taxon>Bacillariophyta</taxon>
        <taxon>Bacillariophyceae</taxon>
        <taxon>Bacillariophycidae</taxon>
        <taxon>Naviculales</taxon>
        <taxon>Naviculaceae</taxon>
        <taxon>Seminavis</taxon>
    </lineage>
</organism>
<feature type="region of interest" description="Disordered" evidence="2">
    <location>
        <begin position="163"/>
        <end position="195"/>
    </location>
</feature>
<dbReference type="OrthoDB" id="195633at2759"/>
<reference evidence="5" key="1">
    <citation type="submission" date="2020-06" db="EMBL/GenBank/DDBJ databases">
        <authorList>
            <consortium name="Plant Systems Biology data submission"/>
        </authorList>
    </citation>
    <scope>NUCLEOTIDE SEQUENCE</scope>
    <source>
        <strain evidence="5">D6</strain>
    </source>
</reference>
<dbReference type="InterPro" id="IPR050738">
    <property type="entry name" value="Sulfatase"/>
</dbReference>
<dbReference type="SUPFAM" id="SSF53649">
    <property type="entry name" value="Alkaline phosphatase-like"/>
    <property type="match status" value="1"/>
</dbReference>
<dbReference type="Pfam" id="PF14707">
    <property type="entry name" value="Sulfatase_C"/>
    <property type="match status" value="1"/>
</dbReference>
<feature type="signal peptide" evidence="3">
    <location>
        <begin position="1"/>
        <end position="24"/>
    </location>
</feature>
<evidence type="ECO:0000256" key="3">
    <source>
        <dbReference type="SAM" id="SignalP"/>
    </source>
</evidence>
<evidence type="ECO:0000313" key="6">
    <source>
        <dbReference type="Proteomes" id="UP001153069"/>
    </source>
</evidence>
<feature type="compositionally biased region" description="Basic and acidic residues" evidence="2">
    <location>
        <begin position="171"/>
        <end position="195"/>
    </location>
</feature>
<evidence type="ECO:0000256" key="1">
    <source>
        <dbReference type="ARBA" id="ARBA00008779"/>
    </source>
</evidence>
<name>A0A9N8EUC4_9STRA</name>
<dbReference type="AlphaFoldDB" id="A0A9N8EUC4"/>
<dbReference type="InterPro" id="IPR000917">
    <property type="entry name" value="Sulfatase_N"/>
</dbReference>
<keyword evidence="6" id="KW-1185">Reference proteome</keyword>
<protein>
    <submittedName>
        <fullName evidence="5">Acetylgalactosamine-6-sulfatase</fullName>
    </submittedName>
</protein>
<dbReference type="Gene3D" id="3.30.1120.10">
    <property type="match status" value="1"/>
</dbReference>
<dbReference type="Gene3D" id="3.40.720.10">
    <property type="entry name" value="Alkaline Phosphatase, subunit A"/>
    <property type="match status" value="1"/>
</dbReference>
<dbReference type="EMBL" id="CAICTM010001973">
    <property type="protein sequence ID" value="CAB9527312.1"/>
    <property type="molecule type" value="Genomic_DNA"/>
</dbReference>
<accession>A0A9N8EUC4</accession>
<dbReference type="InterPro" id="IPR017850">
    <property type="entry name" value="Alkaline_phosphatase_core_sf"/>
</dbReference>
<dbReference type="PANTHER" id="PTHR42693:SF11">
    <property type="entry name" value="ARYLSULFATASE A"/>
    <property type="match status" value="1"/>
</dbReference>
<proteinExistence type="inferred from homology"/>
<dbReference type="GO" id="GO:0004065">
    <property type="term" value="F:arylsulfatase activity"/>
    <property type="evidence" value="ECO:0007669"/>
    <property type="project" value="TreeGrafter"/>
</dbReference>
<gene>
    <name evidence="5" type="ORF">SEMRO_1975_G308820.1</name>
</gene>
<feature type="chain" id="PRO_5040336486" evidence="3">
    <location>
        <begin position="25"/>
        <end position="585"/>
    </location>
</feature>
<dbReference type="Proteomes" id="UP001153069">
    <property type="component" value="Unassembled WGS sequence"/>
</dbReference>
<evidence type="ECO:0000256" key="2">
    <source>
        <dbReference type="SAM" id="MobiDB-lite"/>
    </source>
</evidence>
<comment type="caution">
    <text evidence="5">The sequence shown here is derived from an EMBL/GenBank/DDBJ whole genome shotgun (WGS) entry which is preliminary data.</text>
</comment>